<dbReference type="EMBL" id="OX596109">
    <property type="protein sequence ID" value="CAN0265987.1"/>
    <property type="molecule type" value="Genomic_DNA"/>
</dbReference>
<evidence type="ECO:0000313" key="1">
    <source>
        <dbReference type="EMBL" id="CAN0265987.1"/>
    </source>
</evidence>
<feature type="non-terminal residue" evidence="1">
    <location>
        <position position="1"/>
    </location>
</feature>
<dbReference type="Proteomes" id="UP001162501">
    <property type="component" value="Chromosome 25"/>
</dbReference>
<accession>A0AC59Z6I3</accession>
<reference evidence="1" key="1">
    <citation type="submission" date="2023-05" db="EMBL/GenBank/DDBJ databases">
        <authorList>
            <consortium name="ELIXIR-Norway"/>
        </authorList>
    </citation>
    <scope>NUCLEOTIDE SEQUENCE</scope>
</reference>
<feature type="non-terminal residue" evidence="1">
    <location>
        <position position="848"/>
    </location>
</feature>
<sequence>AQTGPSRPPGLDSPAPAPGPLPSPQRPPGWPVHPGGQGPRVLCASGARPLPQLPWNFQSILANGVLTSPPAPATLPPLIFPAWVSPHRLSEGGQGGPACLPEGAPSVCTWGFLSLTPHHSPAPPVRGRAGCPRLPAGRSPLCLHLGFPLPHASPLPSTAFPREGREAPPAGRSPLCLHLGFPLPHASPLPSTACPREGRVPPPACRKEPPLSAPGVSSPSRLTTPSTACPREGRVAPPACQKEPPLSAPGVSSPSRLTTPQHRLSEGGQGAPACLPEGAPSVCTWGFLSLTPHHSPAPPVRGRAGCPRLPAGRSPLCLHLGFPLPHASPLPSTACPREGRVPPPACRKEPPLSAPGVSSPSRLTTPQHRLSEGGQGGPACLPEGAPSVCTWGFLSLTPHHSPAPPVRGRAGCPRLPAGRSPLCLHLGFPLPHASPLPAPPVRGRAGWPRLPARRSPLCLHLGFPLPHASPLPSTACPREGRVPPPACRKEPPLSAPGVSSPSRLTTPQHRLSEGGQGGPACLPEGAPSVCTWGFLSLTPHHSPAPPVRGRAGCPRLPAGRSPLCLHLGFPLPHASPLPSTACPREGRVPPPACRKEPPLSAPGVSSPSRLTTPQHRLSEGGQGAPACLPEGAPSVCTWGFLSLTPHHSPAPPVRGRAGCPRLPAGRSPLCLHLGFPLPHASPLPAPPFRGRAGCPRLPAGRSPLCLHLGFPLPHASPLPSTACPREGRVPPPACRKEPPLSAPGVSSPSRLASKPSAHPGVLRPRVPPVGLSCAPCSCSPSLAPSHSPSPLEAYRPLSCERRPLPAVRAGHPGTVLPRSLSSGALAAARPTSPAGGPPGASLLPARPP</sequence>
<protein>
    <submittedName>
        <fullName evidence="1">Uncharacterized protein</fullName>
    </submittedName>
</protein>
<evidence type="ECO:0000313" key="2">
    <source>
        <dbReference type="Proteomes" id="UP001162501"/>
    </source>
</evidence>
<name>A0AC59Z6I3_RANTA</name>
<proteinExistence type="predicted"/>
<reference evidence="1" key="2">
    <citation type="submission" date="2025-03" db="EMBL/GenBank/DDBJ databases">
        <authorList>
            <consortium name="ELIXIR-Norway"/>
            <consortium name="Elixir Norway"/>
        </authorList>
    </citation>
    <scope>NUCLEOTIDE SEQUENCE</scope>
</reference>
<gene>
    <name evidence="1" type="ORF">MRATA1EN22A_LOCUS14586</name>
</gene>
<organism evidence="1 2">
    <name type="scientific">Rangifer tarandus platyrhynchus</name>
    <name type="common">Svalbard reindeer</name>
    <dbReference type="NCBI Taxonomy" id="3082113"/>
    <lineage>
        <taxon>Eukaryota</taxon>
        <taxon>Metazoa</taxon>
        <taxon>Chordata</taxon>
        <taxon>Craniata</taxon>
        <taxon>Vertebrata</taxon>
        <taxon>Euteleostomi</taxon>
        <taxon>Mammalia</taxon>
        <taxon>Eutheria</taxon>
        <taxon>Laurasiatheria</taxon>
        <taxon>Artiodactyla</taxon>
        <taxon>Ruminantia</taxon>
        <taxon>Pecora</taxon>
        <taxon>Cervidae</taxon>
        <taxon>Odocoileinae</taxon>
        <taxon>Rangifer</taxon>
    </lineage>
</organism>